<evidence type="ECO:0000256" key="3">
    <source>
        <dbReference type="ARBA" id="ARBA00023110"/>
    </source>
</evidence>
<keyword evidence="3 5" id="KW-0697">Rotamase</keyword>
<dbReference type="GO" id="GO:0005783">
    <property type="term" value="C:endoplasmic reticulum"/>
    <property type="evidence" value="ECO:0007669"/>
    <property type="project" value="TreeGrafter"/>
</dbReference>
<evidence type="ECO:0000313" key="9">
    <source>
        <dbReference type="Proteomes" id="UP000324585"/>
    </source>
</evidence>
<gene>
    <name evidence="8" type="ORF">FVE85_3242</name>
</gene>
<sequence>MQRPSCAAAGVAVCAAVCLALLVCAATVDAKVQAVVLEKPDSCPRTARKGDHLELYYSVEIEETGQLLDDNFDFRYPQKIELGKFTTVPKGLHVGLTGMCEGEKRKITVPPKLAYGVRGEGQVPGNVHLVYIARLDTIIRHGDEL</sequence>
<comment type="catalytic activity">
    <reaction evidence="1 5">
        <text>[protein]-peptidylproline (omega=180) = [protein]-peptidylproline (omega=0)</text>
        <dbReference type="Rhea" id="RHEA:16237"/>
        <dbReference type="Rhea" id="RHEA-COMP:10747"/>
        <dbReference type="Rhea" id="RHEA-COMP:10748"/>
        <dbReference type="ChEBI" id="CHEBI:83833"/>
        <dbReference type="ChEBI" id="CHEBI:83834"/>
        <dbReference type="EC" id="5.2.1.8"/>
    </reaction>
</comment>
<dbReference type="Proteomes" id="UP000324585">
    <property type="component" value="Unassembled WGS sequence"/>
</dbReference>
<accession>A0A5J4YU13</accession>
<feature type="signal peptide" evidence="6">
    <location>
        <begin position="1"/>
        <end position="30"/>
    </location>
</feature>
<dbReference type="GO" id="GO:0003755">
    <property type="term" value="F:peptidyl-prolyl cis-trans isomerase activity"/>
    <property type="evidence" value="ECO:0007669"/>
    <property type="project" value="UniProtKB-KW"/>
</dbReference>
<dbReference type="PANTHER" id="PTHR45779:SF2">
    <property type="entry name" value="PEPTIDYL-PROLYL CIS-TRANS ISOMERASE FKBP11"/>
    <property type="match status" value="1"/>
</dbReference>
<dbReference type="InterPro" id="IPR046357">
    <property type="entry name" value="PPIase_dom_sf"/>
</dbReference>
<evidence type="ECO:0000256" key="2">
    <source>
        <dbReference type="ARBA" id="ARBA00013194"/>
    </source>
</evidence>
<dbReference type="PROSITE" id="PS50059">
    <property type="entry name" value="FKBP_PPIASE"/>
    <property type="match status" value="1"/>
</dbReference>
<evidence type="ECO:0000256" key="4">
    <source>
        <dbReference type="ARBA" id="ARBA00023235"/>
    </source>
</evidence>
<keyword evidence="4 5" id="KW-0413">Isomerase</keyword>
<dbReference type="Pfam" id="PF00254">
    <property type="entry name" value="FKBP_C"/>
    <property type="match status" value="1"/>
</dbReference>
<feature type="domain" description="PPIase FKBP-type" evidence="7">
    <location>
        <begin position="50"/>
        <end position="139"/>
    </location>
</feature>
<feature type="chain" id="PRO_5023870286" description="peptidylprolyl isomerase" evidence="6">
    <location>
        <begin position="31"/>
        <end position="145"/>
    </location>
</feature>
<name>A0A5J4YU13_PORPP</name>
<dbReference type="PANTHER" id="PTHR45779">
    <property type="entry name" value="PEPTIDYLPROLYL ISOMERASE"/>
    <property type="match status" value="1"/>
</dbReference>
<reference evidence="9" key="1">
    <citation type="journal article" date="2019" name="Nat. Commun.">
        <title>Expansion of phycobilisome linker gene families in mesophilic red algae.</title>
        <authorList>
            <person name="Lee J."/>
            <person name="Kim D."/>
            <person name="Bhattacharya D."/>
            <person name="Yoon H.S."/>
        </authorList>
    </citation>
    <scope>NUCLEOTIDE SEQUENCE [LARGE SCALE GENOMIC DNA]</scope>
    <source>
        <strain evidence="9">CCMP 1328</strain>
    </source>
</reference>
<organism evidence="8 9">
    <name type="scientific">Porphyridium purpureum</name>
    <name type="common">Red alga</name>
    <name type="synonym">Porphyridium cruentum</name>
    <dbReference type="NCBI Taxonomy" id="35688"/>
    <lineage>
        <taxon>Eukaryota</taxon>
        <taxon>Rhodophyta</taxon>
        <taxon>Bangiophyceae</taxon>
        <taxon>Porphyridiales</taxon>
        <taxon>Porphyridiaceae</taxon>
        <taxon>Porphyridium</taxon>
    </lineage>
</organism>
<comment type="caution">
    <text evidence="8">The sequence shown here is derived from an EMBL/GenBank/DDBJ whole genome shotgun (WGS) entry which is preliminary data.</text>
</comment>
<evidence type="ECO:0000256" key="6">
    <source>
        <dbReference type="SAM" id="SignalP"/>
    </source>
</evidence>
<dbReference type="InterPro" id="IPR044609">
    <property type="entry name" value="FKBP2/11"/>
</dbReference>
<dbReference type="AlphaFoldDB" id="A0A5J4YU13"/>
<keyword evidence="9" id="KW-1185">Reference proteome</keyword>
<dbReference type="SUPFAM" id="SSF54534">
    <property type="entry name" value="FKBP-like"/>
    <property type="match status" value="1"/>
</dbReference>
<evidence type="ECO:0000313" key="8">
    <source>
        <dbReference type="EMBL" id="KAA8495001.1"/>
    </source>
</evidence>
<dbReference type="OrthoDB" id="1902587at2759"/>
<dbReference type="EMBL" id="VRMN01000004">
    <property type="protein sequence ID" value="KAA8495001.1"/>
    <property type="molecule type" value="Genomic_DNA"/>
</dbReference>
<dbReference type="InterPro" id="IPR001179">
    <property type="entry name" value="PPIase_FKBP_dom"/>
</dbReference>
<proteinExistence type="predicted"/>
<dbReference type="Gene3D" id="3.10.50.40">
    <property type="match status" value="1"/>
</dbReference>
<keyword evidence="6" id="KW-0732">Signal</keyword>
<evidence type="ECO:0000256" key="1">
    <source>
        <dbReference type="ARBA" id="ARBA00000971"/>
    </source>
</evidence>
<evidence type="ECO:0000259" key="7">
    <source>
        <dbReference type="PROSITE" id="PS50059"/>
    </source>
</evidence>
<protein>
    <recommendedName>
        <fullName evidence="2 5">peptidylprolyl isomerase</fullName>
        <ecNumber evidence="2 5">5.2.1.8</ecNumber>
    </recommendedName>
</protein>
<evidence type="ECO:0000256" key="5">
    <source>
        <dbReference type="PROSITE-ProRule" id="PRU00277"/>
    </source>
</evidence>
<dbReference type="EC" id="5.2.1.8" evidence="2 5"/>